<accession>A0A3S4CSH9</accession>
<dbReference type="OrthoDB" id="153031at2"/>
<sequence>MNRAVMLRIAALGTIGLGAALLIAALLLSTYTSGKITKIPLDIDATLISEGSGTALDSGSLSGEHIVINQNVPLVSQQQVTVESPANADVVTLQVGTSVRRTDKQKDTGLLLAIVDTVTLNRETAMAVSDDTHTGGAVQKPRNFKDESPPTAIPLRHEGLAYRFPFHTEKKSYPYFDPIAQKAFDVNYEGEDDVNGLTTFRFTQNVGYNSDGKLVAPVTYPSLYAGDEDGKVTTSAAMWGVPGEPDEQITMTRYYAAQRTFWVDPVTGTIVKETEHANHYFARDALKPEVTLADYKVSSTEETVETQVNAARDERDRLALWSRVLPITFTATGLIALIGGGVLASFSLRTESALIDPSLDRADTDYLRRAGLEPPVPGAEAETEKLPTQRGELPDDPNSPSDKPQSGSADPPSAADSGSAEPPDPTERS</sequence>
<feature type="region of interest" description="Disordered" evidence="1">
    <location>
        <begin position="370"/>
        <end position="429"/>
    </location>
</feature>
<keyword evidence="4" id="KW-1185">Reference proteome</keyword>
<keyword evidence="2" id="KW-1133">Transmembrane helix</keyword>
<evidence type="ECO:0008006" key="5">
    <source>
        <dbReference type="Google" id="ProtNLM"/>
    </source>
</evidence>
<organism evidence="3 4">
    <name type="scientific">Mycobacterium basiliense</name>
    <dbReference type="NCBI Taxonomy" id="2094119"/>
    <lineage>
        <taxon>Bacteria</taxon>
        <taxon>Bacillati</taxon>
        <taxon>Actinomycetota</taxon>
        <taxon>Actinomycetes</taxon>
        <taxon>Mycobacteriales</taxon>
        <taxon>Mycobacteriaceae</taxon>
        <taxon>Mycobacterium</taxon>
    </lineage>
</organism>
<evidence type="ECO:0000256" key="2">
    <source>
        <dbReference type="SAM" id="Phobius"/>
    </source>
</evidence>
<dbReference type="EMBL" id="LR130759">
    <property type="protein sequence ID" value="VDM86856.1"/>
    <property type="molecule type" value="Genomic_DNA"/>
</dbReference>
<keyword evidence="2" id="KW-0812">Transmembrane</keyword>
<dbReference type="Proteomes" id="UP000269998">
    <property type="component" value="Chromosome"/>
</dbReference>
<feature type="region of interest" description="Disordered" evidence="1">
    <location>
        <begin position="130"/>
        <end position="150"/>
    </location>
</feature>
<feature type="compositionally biased region" description="Low complexity" evidence="1">
    <location>
        <begin position="406"/>
        <end position="421"/>
    </location>
</feature>
<reference evidence="4" key="1">
    <citation type="submission" date="2018-02" db="EMBL/GenBank/DDBJ databases">
        <authorList>
            <person name="Seth-Smith MB H."/>
            <person name="Seth-Smith H."/>
        </authorList>
    </citation>
    <scope>NUCLEOTIDE SEQUENCE [LARGE SCALE GENOMIC DNA]</scope>
</reference>
<dbReference type="InterPro" id="IPR021424">
    <property type="entry name" value="PorA"/>
</dbReference>
<dbReference type="Pfam" id="PF11271">
    <property type="entry name" value="PorA"/>
    <property type="match status" value="1"/>
</dbReference>
<dbReference type="AlphaFoldDB" id="A0A3S4CSH9"/>
<gene>
    <name evidence="3" type="ORF">MB901379_00383</name>
</gene>
<name>A0A3S4CSH9_9MYCO</name>
<evidence type="ECO:0000313" key="3">
    <source>
        <dbReference type="EMBL" id="VDM86856.1"/>
    </source>
</evidence>
<proteinExistence type="predicted"/>
<evidence type="ECO:0000313" key="4">
    <source>
        <dbReference type="Proteomes" id="UP000269998"/>
    </source>
</evidence>
<keyword evidence="2" id="KW-0472">Membrane</keyword>
<dbReference type="RefSeq" id="WP_158015059.1">
    <property type="nucleotide sequence ID" value="NZ_CBCSKE010000048.1"/>
</dbReference>
<feature type="transmembrane region" description="Helical" evidence="2">
    <location>
        <begin position="324"/>
        <end position="346"/>
    </location>
</feature>
<protein>
    <recommendedName>
        <fullName evidence="5">DUF3068 domain-containing protein</fullName>
    </recommendedName>
</protein>
<dbReference type="KEGG" id="mbai:MB901379_00383"/>
<evidence type="ECO:0000256" key="1">
    <source>
        <dbReference type="SAM" id="MobiDB-lite"/>
    </source>
</evidence>